<sequence>MTGLPNRRQFTEDVETLLREFPDALVTAVMLDVDHLKQYNDAYGHPAGDRCLQRIAASVGAANGPETATLYRLGGEEFAALITTGTITDAEAAAQMMVDVVAAAGIESADPRRPVTVSAGLAVVCQDDDLNAMMARADAALYNAKRTGRNRLVVDRSGLSETSDQCV</sequence>
<dbReference type="Gene3D" id="3.30.70.270">
    <property type="match status" value="1"/>
</dbReference>
<dbReference type="EMBL" id="BAOP01000035">
    <property type="protein sequence ID" value="GAC81462.1"/>
    <property type="molecule type" value="Genomic_DNA"/>
</dbReference>
<dbReference type="CDD" id="cd01949">
    <property type="entry name" value="GGDEF"/>
    <property type="match status" value="1"/>
</dbReference>
<dbReference type="InterPro" id="IPR000160">
    <property type="entry name" value="GGDEF_dom"/>
</dbReference>
<dbReference type="eggNOG" id="COG3706">
    <property type="taxonomic scope" value="Bacteria"/>
</dbReference>
<dbReference type="InterPro" id="IPR029787">
    <property type="entry name" value="Nucleotide_cyclase"/>
</dbReference>
<dbReference type="GO" id="GO:0005886">
    <property type="term" value="C:plasma membrane"/>
    <property type="evidence" value="ECO:0007669"/>
    <property type="project" value="TreeGrafter"/>
</dbReference>
<dbReference type="PANTHER" id="PTHR45138:SF9">
    <property type="entry name" value="DIGUANYLATE CYCLASE DGCM-RELATED"/>
    <property type="match status" value="1"/>
</dbReference>
<accession>M3UZM1</accession>
<dbReference type="OrthoDB" id="23692at2"/>
<proteinExistence type="predicted"/>
<comment type="caution">
    <text evidence="2">The sequence shown here is derived from an EMBL/GenBank/DDBJ whole genome shotgun (WGS) entry which is preliminary data.</text>
</comment>
<dbReference type="InterPro" id="IPR043128">
    <property type="entry name" value="Rev_trsase/Diguanyl_cyclase"/>
</dbReference>
<dbReference type="PROSITE" id="PS50887">
    <property type="entry name" value="GGDEF"/>
    <property type="match status" value="1"/>
</dbReference>
<dbReference type="Pfam" id="PF00990">
    <property type="entry name" value="GGDEF"/>
    <property type="match status" value="1"/>
</dbReference>
<dbReference type="STRING" id="410332.SAMN04488550_1548"/>
<dbReference type="PANTHER" id="PTHR45138">
    <property type="entry name" value="REGULATORY COMPONENTS OF SENSORY TRANSDUCTION SYSTEM"/>
    <property type="match status" value="1"/>
</dbReference>
<dbReference type="SMART" id="SM00267">
    <property type="entry name" value="GGDEF"/>
    <property type="match status" value="1"/>
</dbReference>
<reference evidence="2 3" key="1">
    <citation type="submission" date="2013-02" db="EMBL/GenBank/DDBJ databases">
        <title>Whole genome shotgun sequence of Gordonia malaquae NBRC 108250.</title>
        <authorList>
            <person name="Yoshida I."/>
            <person name="Hosoyama A."/>
            <person name="Tsuchikane K."/>
            <person name="Ando Y."/>
            <person name="Baba S."/>
            <person name="Ohji S."/>
            <person name="Hamada M."/>
            <person name="Tamura T."/>
            <person name="Yamazoe A."/>
            <person name="Yamazaki S."/>
            <person name="Fujita N."/>
        </authorList>
    </citation>
    <scope>NUCLEOTIDE SEQUENCE [LARGE SCALE GENOMIC DNA]</scope>
    <source>
        <strain evidence="2 3">NBRC 108250</strain>
    </source>
</reference>
<dbReference type="Proteomes" id="UP000035009">
    <property type="component" value="Unassembled WGS sequence"/>
</dbReference>
<feature type="domain" description="GGDEF" evidence="1">
    <location>
        <begin position="24"/>
        <end position="157"/>
    </location>
</feature>
<evidence type="ECO:0000259" key="1">
    <source>
        <dbReference type="PROSITE" id="PS50887"/>
    </source>
</evidence>
<dbReference type="GO" id="GO:0052621">
    <property type="term" value="F:diguanylate cyclase activity"/>
    <property type="evidence" value="ECO:0007669"/>
    <property type="project" value="TreeGrafter"/>
</dbReference>
<dbReference type="GO" id="GO:0043709">
    <property type="term" value="P:cell adhesion involved in single-species biofilm formation"/>
    <property type="evidence" value="ECO:0007669"/>
    <property type="project" value="TreeGrafter"/>
</dbReference>
<protein>
    <recommendedName>
        <fullName evidence="1">GGDEF domain-containing protein</fullName>
    </recommendedName>
</protein>
<dbReference type="NCBIfam" id="TIGR00254">
    <property type="entry name" value="GGDEF"/>
    <property type="match status" value="1"/>
</dbReference>
<dbReference type="SUPFAM" id="SSF55073">
    <property type="entry name" value="Nucleotide cyclase"/>
    <property type="match status" value="1"/>
</dbReference>
<dbReference type="AlphaFoldDB" id="M3UZM1"/>
<dbReference type="GO" id="GO:1902201">
    <property type="term" value="P:negative regulation of bacterial-type flagellum-dependent cell motility"/>
    <property type="evidence" value="ECO:0007669"/>
    <property type="project" value="TreeGrafter"/>
</dbReference>
<keyword evidence="3" id="KW-1185">Reference proteome</keyword>
<name>M3UZM1_GORML</name>
<evidence type="ECO:0000313" key="3">
    <source>
        <dbReference type="Proteomes" id="UP000035009"/>
    </source>
</evidence>
<dbReference type="RefSeq" id="WP_008381224.1">
    <property type="nucleotide sequence ID" value="NZ_BAOP01000035.1"/>
</dbReference>
<gene>
    <name evidence="2" type="ORF">GM1_035_00010</name>
</gene>
<dbReference type="InterPro" id="IPR050469">
    <property type="entry name" value="Diguanylate_Cyclase"/>
</dbReference>
<organism evidence="2 3">
    <name type="scientific">Gordonia malaquae NBRC 108250</name>
    <dbReference type="NCBI Taxonomy" id="1223542"/>
    <lineage>
        <taxon>Bacteria</taxon>
        <taxon>Bacillati</taxon>
        <taxon>Actinomycetota</taxon>
        <taxon>Actinomycetes</taxon>
        <taxon>Mycobacteriales</taxon>
        <taxon>Gordoniaceae</taxon>
        <taxon>Gordonia</taxon>
    </lineage>
</organism>
<evidence type="ECO:0000313" key="2">
    <source>
        <dbReference type="EMBL" id="GAC81462.1"/>
    </source>
</evidence>